<name>A0A8J4V2H0_9MYCE</name>
<dbReference type="SUPFAM" id="SSF55770">
    <property type="entry name" value="Profilin (actin-binding protein)"/>
    <property type="match status" value="1"/>
</dbReference>
<sequence length="166" mass="19030">MSTNTARKRNQDSKGANSNNKKENVKKEDDAQKKGKESNVTFWKQICSSMIDPGFMKSMVIFDLQGHFIYQSNSNKIAEGDEIDLSFLFNRTDIGSKLELLDETYFIDSHTKKYVYAFNPKNRNGVAIETTNNYIILGFFNSKDDDKFHSYEIIGKLGSDLRLTNL</sequence>
<evidence type="ECO:0000256" key="1">
    <source>
        <dbReference type="ARBA" id="ARBA00025549"/>
    </source>
</evidence>
<feature type="region of interest" description="Disordered" evidence="2">
    <location>
        <begin position="1"/>
        <end position="34"/>
    </location>
</feature>
<reference evidence="3" key="1">
    <citation type="submission" date="2020-01" db="EMBL/GenBank/DDBJ databases">
        <title>Development of genomics and gene disruption for Polysphondylium violaceum indicates a role for the polyketide synthase stlB in stalk morphogenesis.</title>
        <authorList>
            <person name="Narita B."/>
            <person name="Kawabe Y."/>
            <person name="Kin K."/>
            <person name="Saito T."/>
            <person name="Gibbs R."/>
            <person name="Kuspa A."/>
            <person name="Muzny D."/>
            <person name="Queller D."/>
            <person name="Richards S."/>
            <person name="Strassman J."/>
            <person name="Sucgang R."/>
            <person name="Worley K."/>
            <person name="Schaap P."/>
        </authorList>
    </citation>
    <scope>NUCLEOTIDE SEQUENCE</scope>
    <source>
        <strain evidence="3">QSvi11</strain>
    </source>
</reference>
<comment type="function">
    <text evidence="1">Binds to actin and affects the structure of the cytoskeleton. At high concentrations, profilin prevents the polymerization of actin, whereas it enhances it at low concentrations. By binding to PIP2, it inhibits the formation of IP3 and DG.</text>
</comment>
<feature type="compositionally biased region" description="Basic and acidic residues" evidence="2">
    <location>
        <begin position="20"/>
        <end position="34"/>
    </location>
</feature>
<proteinExistence type="predicted"/>
<accession>A0A8J4V2H0</accession>
<gene>
    <name evidence="3" type="ORF">CYY_000407</name>
</gene>
<evidence type="ECO:0000313" key="4">
    <source>
        <dbReference type="Proteomes" id="UP000695562"/>
    </source>
</evidence>
<dbReference type="EMBL" id="AJWJ01000007">
    <property type="protein sequence ID" value="KAF2078315.1"/>
    <property type="molecule type" value="Genomic_DNA"/>
</dbReference>
<keyword evidence="4" id="KW-1185">Reference proteome</keyword>
<dbReference type="InterPro" id="IPR048278">
    <property type="entry name" value="PFN"/>
</dbReference>
<organism evidence="3 4">
    <name type="scientific">Polysphondylium violaceum</name>
    <dbReference type="NCBI Taxonomy" id="133409"/>
    <lineage>
        <taxon>Eukaryota</taxon>
        <taxon>Amoebozoa</taxon>
        <taxon>Evosea</taxon>
        <taxon>Eumycetozoa</taxon>
        <taxon>Dictyostelia</taxon>
        <taxon>Dictyosteliales</taxon>
        <taxon>Dictyosteliaceae</taxon>
        <taxon>Polysphondylium</taxon>
    </lineage>
</organism>
<dbReference type="Pfam" id="PF00235">
    <property type="entry name" value="Profilin"/>
    <property type="match status" value="1"/>
</dbReference>
<dbReference type="AlphaFoldDB" id="A0A8J4V2H0"/>
<evidence type="ECO:0000256" key="2">
    <source>
        <dbReference type="SAM" id="MobiDB-lite"/>
    </source>
</evidence>
<protein>
    <recommendedName>
        <fullName evidence="5">Profilin</fullName>
    </recommendedName>
</protein>
<dbReference type="InterPro" id="IPR036140">
    <property type="entry name" value="PFN_sf"/>
</dbReference>
<comment type="caution">
    <text evidence="3">The sequence shown here is derived from an EMBL/GenBank/DDBJ whole genome shotgun (WGS) entry which is preliminary data.</text>
</comment>
<evidence type="ECO:0008006" key="5">
    <source>
        <dbReference type="Google" id="ProtNLM"/>
    </source>
</evidence>
<dbReference type="Proteomes" id="UP000695562">
    <property type="component" value="Unassembled WGS sequence"/>
</dbReference>
<dbReference type="GO" id="GO:0003779">
    <property type="term" value="F:actin binding"/>
    <property type="evidence" value="ECO:0007669"/>
    <property type="project" value="InterPro"/>
</dbReference>
<evidence type="ECO:0000313" key="3">
    <source>
        <dbReference type="EMBL" id="KAF2078315.1"/>
    </source>
</evidence>